<evidence type="ECO:0000313" key="2">
    <source>
        <dbReference type="Proteomes" id="UP001150942"/>
    </source>
</evidence>
<reference evidence="1" key="1">
    <citation type="submission" date="2022-11" db="EMBL/GenBank/DDBJ databases">
        <authorList>
            <person name="Petersen C."/>
        </authorList>
    </citation>
    <scope>NUCLEOTIDE SEQUENCE</scope>
    <source>
        <strain evidence="1">IBT 20477</strain>
    </source>
</reference>
<dbReference type="AlphaFoldDB" id="A0A9W9N6C3"/>
<organism evidence="1 2">
    <name type="scientific">Penicillium cf. viridicatum</name>
    <dbReference type="NCBI Taxonomy" id="2972119"/>
    <lineage>
        <taxon>Eukaryota</taxon>
        <taxon>Fungi</taxon>
        <taxon>Dikarya</taxon>
        <taxon>Ascomycota</taxon>
        <taxon>Pezizomycotina</taxon>
        <taxon>Eurotiomycetes</taxon>
        <taxon>Eurotiomycetidae</taxon>
        <taxon>Eurotiales</taxon>
        <taxon>Aspergillaceae</taxon>
        <taxon>Penicillium</taxon>
    </lineage>
</organism>
<comment type="caution">
    <text evidence="1">The sequence shown here is derived from an EMBL/GenBank/DDBJ whole genome shotgun (WGS) entry which is preliminary data.</text>
</comment>
<protein>
    <submittedName>
        <fullName evidence="1">Uncharacterized protein</fullName>
    </submittedName>
</protein>
<reference evidence="1" key="2">
    <citation type="journal article" date="2023" name="IMA Fungus">
        <title>Comparative genomic study of the Penicillium genus elucidates a diverse pangenome and 15 lateral gene transfer events.</title>
        <authorList>
            <person name="Petersen C."/>
            <person name="Sorensen T."/>
            <person name="Nielsen M.R."/>
            <person name="Sondergaard T.E."/>
            <person name="Sorensen J.L."/>
            <person name="Fitzpatrick D.A."/>
            <person name="Frisvad J.C."/>
            <person name="Nielsen K.L."/>
        </authorList>
    </citation>
    <scope>NUCLEOTIDE SEQUENCE</scope>
    <source>
        <strain evidence="1">IBT 20477</strain>
    </source>
</reference>
<name>A0A9W9N6C3_9EURO</name>
<dbReference type="Proteomes" id="UP001150942">
    <property type="component" value="Unassembled WGS sequence"/>
</dbReference>
<dbReference type="EMBL" id="JAPQKQ010000001">
    <property type="protein sequence ID" value="KAJ5213534.1"/>
    <property type="molecule type" value="Genomic_DNA"/>
</dbReference>
<keyword evidence="2" id="KW-1185">Reference proteome</keyword>
<accession>A0A9W9N6C3</accession>
<sequence length="65" mass="7130">MGDRSGPRERALGECLTGRLVYAKTIDAALRSLATIVEIWGRKEGERIGAGPLGVYRMSILKTRL</sequence>
<evidence type="ECO:0000313" key="1">
    <source>
        <dbReference type="EMBL" id="KAJ5213534.1"/>
    </source>
</evidence>
<gene>
    <name evidence="1" type="ORF">N7449_000703</name>
</gene>
<proteinExistence type="predicted"/>